<sequence>MELSGLDLPGRTACSAQTHIYRFPSFRMQRLVRSEAVETPLEGFRMVTYLSAETWIRNCQLLPGTLGPGPLDVMDRISEYTARRLAFDSDTLDAVSSVLNACSEANLIFEHGWGVPIMHFKLFTSKGAWIRNYRAVYLRKVARARVTVTVPRWFCGRALVVSL</sequence>
<reference evidence="3" key="3">
    <citation type="submission" date="2025-04" db="UniProtKB">
        <authorList>
            <consortium name="RefSeq"/>
        </authorList>
    </citation>
    <scope>IDENTIFICATION</scope>
    <source>
        <strain evidence="3">CBS 304.34</strain>
    </source>
</reference>
<protein>
    <submittedName>
        <fullName evidence="1 3">Uncharacterized protein</fullName>
    </submittedName>
</protein>
<proteinExistence type="predicted"/>
<dbReference type="EMBL" id="MU003700">
    <property type="protein sequence ID" value="KAF2809902.1"/>
    <property type="molecule type" value="Genomic_DNA"/>
</dbReference>
<dbReference type="GeneID" id="54455074"/>
<name>A0A6A6YLZ8_9PEZI</name>
<dbReference type="RefSeq" id="XP_033576866.1">
    <property type="nucleotide sequence ID" value="XM_033714181.1"/>
</dbReference>
<reference evidence="1 3" key="1">
    <citation type="journal article" date="2020" name="Stud. Mycol.">
        <title>101 Dothideomycetes genomes: a test case for predicting lifestyles and emergence of pathogens.</title>
        <authorList>
            <person name="Haridas S."/>
            <person name="Albert R."/>
            <person name="Binder M."/>
            <person name="Bloem J."/>
            <person name="Labutti K."/>
            <person name="Salamov A."/>
            <person name="Andreopoulos B."/>
            <person name="Baker S."/>
            <person name="Barry K."/>
            <person name="Bills G."/>
            <person name="Bluhm B."/>
            <person name="Cannon C."/>
            <person name="Castanera R."/>
            <person name="Culley D."/>
            <person name="Daum C."/>
            <person name="Ezra D."/>
            <person name="Gonzalez J."/>
            <person name="Henrissat B."/>
            <person name="Kuo A."/>
            <person name="Liang C."/>
            <person name="Lipzen A."/>
            <person name="Lutzoni F."/>
            <person name="Magnuson J."/>
            <person name="Mondo S."/>
            <person name="Nolan M."/>
            <person name="Ohm R."/>
            <person name="Pangilinan J."/>
            <person name="Park H.-J."/>
            <person name="Ramirez L."/>
            <person name="Alfaro M."/>
            <person name="Sun H."/>
            <person name="Tritt A."/>
            <person name="Yoshinaga Y."/>
            <person name="Zwiers L.-H."/>
            <person name="Turgeon B."/>
            <person name="Goodwin S."/>
            <person name="Spatafora J."/>
            <person name="Crous P."/>
            <person name="Grigoriev I."/>
        </authorList>
    </citation>
    <scope>NUCLEOTIDE SEQUENCE</scope>
    <source>
        <strain evidence="1 3">CBS 304.34</strain>
    </source>
</reference>
<keyword evidence="2" id="KW-1185">Reference proteome</keyword>
<organism evidence="1">
    <name type="scientific">Mytilinidion resinicola</name>
    <dbReference type="NCBI Taxonomy" id="574789"/>
    <lineage>
        <taxon>Eukaryota</taxon>
        <taxon>Fungi</taxon>
        <taxon>Dikarya</taxon>
        <taxon>Ascomycota</taxon>
        <taxon>Pezizomycotina</taxon>
        <taxon>Dothideomycetes</taxon>
        <taxon>Pleosporomycetidae</taxon>
        <taxon>Mytilinidiales</taxon>
        <taxon>Mytilinidiaceae</taxon>
        <taxon>Mytilinidion</taxon>
    </lineage>
</organism>
<accession>A0A6A6YLZ8</accession>
<reference evidence="3" key="2">
    <citation type="submission" date="2020-04" db="EMBL/GenBank/DDBJ databases">
        <authorList>
            <consortium name="NCBI Genome Project"/>
        </authorList>
    </citation>
    <scope>NUCLEOTIDE SEQUENCE</scope>
    <source>
        <strain evidence="3">CBS 304.34</strain>
    </source>
</reference>
<evidence type="ECO:0000313" key="3">
    <source>
        <dbReference type="RefSeq" id="XP_033576866.1"/>
    </source>
</evidence>
<dbReference type="Proteomes" id="UP000504636">
    <property type="component" value="Unplaced"/>
</dbReference>
<evidence type="ECO:0000313" key="1">
    <source>
        <dbReference type="EMBL" id="KAF2809902.1"/>
    </source>
</evidence>
<evidence type="ECO:0000313" key="2">
    <source>
        <dbReference type="Proteomes" id="UP000504636"/>
    </source>
</evidence>
<gene>
    <name evidence="1 3" type="ORF">BDZ99DRAFT_299493</name>
</gene>
<dbReference type="AlphaFoldDB" id="A0A6A6YLZ8"/>